<dbReference type="Proteomes" id="UP001335325">
    <property type="component" value="Chromosome"/>
</dbReference>
<dbReference type="EMBL" id="CP109134">
    <property type="protein sequence ID" value="WSD09486.1"/>
    <property type="molecule type" value="Genomic_DNA"/>
</dbReference>
<feature type="compositionally biased region" description="Basic residues" evidence="1">
    <location>
        <begin position="39"/>
        <end position="50"/>
    </location>
</feature>
<accession>A0ABZ1GWA9</accession>
<protein>
    <submittedName>
        <fullName evidence="2">Uncharacterized protein</fullName>
    </submittedName>
</protein>
<keyword evidence="3" id="KW-1185">Reference proteome</keyword>
<evidence type="ECO:0000256" key="1">
    <source>
        <dbReference type="SAM" id="MobiDB-lite"/>
    </source>
</evidence>
<dbReference type="GeneID" id="91546803"/>
<organism evidence="2 3">
    <name type="scientific">Streptomyces hirsutus</name>
    <dbReference type="NCBI Taxonomy" id="35620"/>
    <lineage>
        <taxon>Bacteria</taxon>
        <taxon>Bacillati</taxon>
        <taxon>Actinomycetota</taxon>
        <taxon>Actinomycetes</taxon>
        <taxon>Kitasatosporales</taxon>
        <taxon>Streptomycetaceae</taxon>
        <taxon>Streptomyces</taxon>
    </lineage>
</organism>
<dbReference type="RefSeq" id="WP_326755243.1">
    <property type="nucleotide sequence ID" value="NZ_CP109134.1"/>
</dbReference>
<feature type="region of interest" description="Disordered" evidence="1">
    <location>
        <begin position="28"/>
        <end position="59"/>
    </location>
</feature>
<reference evidence="2 3" key="1">
    <citation type="submission" date="2022-10" db="EMBL/GenBank/DDBJ databases">
        <title>The complete genomes of actinobacterial strains from the NBC collection.</title>
        <authorList>
            <person name="Joergensen T.S."/>
            <person name="Alvarez Arevalo M."/>
            <person name="Sterndorff E.B."/>
            <person name="Faurdal D."/>
            <person name="Vuksanovic O."/>
            <person name="Mourched A.-S."/>
            <person name="Charusanti P."/>
            <person name="Shaw S."/>
            <person name="Blin K."/>
            <person name="Weber T."/>
        </authorList>
    </citation>
    <scope>NUCLEOTIDE SEQUENCE [LARGE SCALE GENOMIC DNA]</scope>
    <source>
        <strain evidence="2 3">NBC 01753</strain>
    </source>
</reference>
<proteinExistence type="predicted"/>
<evidence type="ECO:0000313" key="3">
    <source>
        <dbReference type="Proteomes" id="UP001335325"/>
    </source>
</evidence>
<evidence type="ECO:0000313" key="2">
    <source>
        <dbReference type="EMBL" id="WSD09486.1"/>
    </source>
</evidence>
<gene>
    <name evidence="2" type="ORF">OIE73_29535</name>
</gene>
<name>A0ABZ1GWA9_9ACTN</name>
<sequence>MARRVRRRGGDVPADELEAEYENQLRKHQVGAEDLKAWRPVRKTRGRKAAAKQSTPDVE</sequence>